<reference evidence="2" key="1">
    <citation type="journal article" date="2022" name="Plant J.">
        <title>Strategies of tolerance reflected in two North American maple genomes.</title>
        <authorList>
            <person name="McEvoy S.L."/>
            <person name="Sezen U.U."/>
            <person name="Trouern-Trend A."/>
            <person name="McMahon S.M."/>
            <person name="Schaberg P.G."/>
            <person name="Yang J."/>
            <person name="Wegrzyn J.L."/>
            <person name="Swenson N.G."/>
        </authorList>
    </citation>
    <scope>NUCLEOTIDE SEQUENCE</scope>
    <source>
        <strain evidence="2">NS2018</strain>
    </source>
</reference>
<protein>
    <recommendedName>
        <fullName evidence="1">Chalcone/stilbene synthase N-terminal domain-containing protein</fullName>
    </recommendedName>
</protein>
<organism evidence="2 3">
    <name type="scientific">Acer saccharum</name>
    <name type="common">Sugar maple</name>
    <dbReference type="NCBI Taxonomy" id="4024"/>
    <lineage>
        <taxon>Eukaryota</taxon>
        <taxon>Viridiplantae</taxon>
        <taxon>Streptophyta</taxon>
        <taxon>Embryophyta</taxon>
        <taxon>Tracheophyta</taxon>
        <taxon>Spermatophyta</taxon>
        <taxon>Magnoliopsida</taxon>
        <taxon>eudicotyledons</taxon>
        <taxon>Gunneridae</taxon>
        <taxon>Pentapetalae</taxon>
        <taxon>rosids</taxon>
        <taxon>malvids</taxon>
        <taxon>Sapindales</taxon>
        <taxon>Sapindaceae</taxon>
        <taxon>Hippocastanoideae</taxon>
        <taxon>Acereae</taxon>
        <taxon>Acer</taxon>
    </lineage>
</organism>
<keyword evidence="3" id="KW-1185">Reference proteome</keyword>
<dbReference type="InterPro" id="IPR011141">
    <property type="entry name" value="Polyketide_synthase_type-III"/>
</dbReference>
<dbReference type="InterPro" id="IPR016039">
    <property type="entry name" value="Thiolase-like"/>
</dbReference>
<proteinExistence type="predicted"/>
<dbReference type="EMBL" id="JAUESC010000002">
    <property type="protein sequence ID" value="KAK0604838.1"/>
    <property type="molecule type" value="Genomic_DNA"/>
</dbReference>
<evidence type="ECO:0000313" key="2">
    <source>
        <dbReference type="EMBL" id="KAK0604838.1"/>
    </source>
</evidence>
<gene>
    <name evidence="2" type="ORF">LWI29_020021</name>
</gene>
<feature type="domain" description="Chalcone/stilbene synthase N-terminal" evidence="1">
    <location>
        <begin position="4"/>
        <end position="34"/>
    </location>
</feature>
<evidence type="ECO:0000313" key="3">
    <source>
        <dbReference type="Proteomes" id="UP001168877"/>
    </source>
</evidence>
<dbReference type="SUPFAM" id="SSF53901">
    <property type="entry name" value="Thiolase-like"/>
    <property type="match status" value="1"/>
</dbReference>
<sequence length="88" mass="9358">MVNLFRGPCENLSSLVAQALFGDGVAAMIVGYDPIPRVEKPLYEMFSAGQTIVMGSDGAIHGPICENRTSVQIGKDVPSHFANTSKGF</sequence>
<dbReference type="Gene3D" id="3.40.47.10">
    <property type="match status" value="1"/>
</dbReference>
<dbReference type="Pfam" id="PF00195">
    <property type="entry name" value="Chal_sti_synt_N"/>
    <property type="match status" value="1"/>
</dbReference>
<evidence type="ECO:0000259" key="1">
    <source>
        <dbReference type="Pfam" id="PF00195"/>
    </source>
</evidence>
<dbReference type="PANTHER" id="PTHR11877">
    <property type="entry name" value="HYDROXYMETHYLGLUTARYL-COA SYNTHASE"/>
    <property type="match status" value="1"/>
</dbReference>
<dbReference type="AlphaFoldDB" id="A0AA39TBG8"/>
<dbReference type="InterPro" id="IPR001099">
    <property type="entry name" value="Chalcone/stilbene_synt_N"/>
</dbReference>
<dbReference type="PANTHER" id="PTHR11877:SF80">
    <property type="entry name" value="CHALCONE SYNTHASE 1"/>
    <property type="match status" value="1"/>
</dbReference>
<dbReference type="Proteomes" id="UP001168877">
    <property type="component" value="Unassembled WGS sequence"/>
</dbReference>
<reference evidence="2" key="2">
    <citation type="submission" date="2023-06" db="EMBL/GenBank/DDBJ databases">
        <authorList>
            <person name="Swenson N.G."/>
            <person name="Wegrzyn J.L."/>
            <person name="Mcevoy S.L."/>
        </authorList>
    </citation>
    <scope>NUCLEOTIDE SEQUENCE</scope>
    <source>
        <strain evidence="2">NS2018</strain>
        <tissue evidence="2">Leaf</tissue>
    </source>
</reference>
<dbReference type="GO" id="GO:0030639">
    <property type="term" value="P:polyketide biosynthetic process"/>
    <property type="evidence" value="ECO:0007669"/>
    <property type="project" value="TreeGrafter"/>
</dbReference>
<dbReference type="GO" id="GO:0016747">
    <property type="term" value="F:acyltransferase activity, transferring groups other than amino-acyl groups"/>
    <property type="evidence" value="ECO:0007669"/>
    <property type="project" value="InterPro"/>
</dbReference>
<accession>A0AA39TBG8</accession>
<comment type="caution">
    <text evidence="2">The sequence shown here is derived from an EMBL/GenBank/DDBJ whole genome shotgun (WGS) entry which is preliminary data.</text>
</comment>
<name>A0AA39TBG8_ACESA</name>